<evidence type="ECO:0000313" key="3">
    <source>
        <dbReference type="EMBL" id="KAJ5727447.1"/>
    </source>
</evidence>
<dbReference type="GO" id="GO:0005634">
    <property type="term" value="C:nucleus"/>
    <property type="evidence" value="ECO:0007669"/>
    <property type="project" value="TreeGrafter"/>
</dbReference>
<protein>
    <submittedName>
        <fullName evidence="3">Uncharacterized protein</fullName>
    </submittedName>
</protein>
<organism evidence="3 4">
    <name type="scientific">Penicillium malachiteum</name>
    <dbReference type="NCBI Taxonomy" id="1324776"/>
    <lineage>
        <taxon>Eukaryota</taxon>
        <taxon>Fungi</taxon>
        <taxon>Dikarya</taxon>
        <taxon>Ascomycota</taxon>
        <taxon>Pezizomycotina</taxon>
        <taxon>Eurotiomycetes</taxon>
        <taxon>Eurotiomycetidae</taxon>
        <taxon>Eurotiales</taxon>
        <taxon>Aspergillaceae</taxon>
        <taxon>Penicillium</taxon>
    </lineage>
</organism>
<evidence type="ECO:0000256" key="1">
    <source>
        <dbReference type="ARBA" id="ARBA00023242"/>
    </source>
</evidence>
<accession>A0AAD6HMN3</accession>
<feature type="region of interest" description="Disordered" evidence="2">
    <location>
        <begin position="1"/>
        <end position="24"/>
    </location>
</feature>
<evidence type="ECO:0000313" key="4">
    <source>
        <dbReference type="Proteomes" id="UP001215712"/>
    </source>
</evidence>
<dbReference type="AlphaFoldDB" id="A0AAD6HMN3"/>
<dbReference type="GO" id="GO:0045944">
    <property type="term" value="P:positive regulation of transcription by RNA polymerase II"/>
    <property type="evidence" value="ECO:0007669"/>
    <property type="project" value="TreeGrafter"/>
</dbReference>
<reference evidence="3" key="1">
    <citation type="journal article" date="2023" name="IMA Fungus">
        <title>Comparative genomic study of the Penicillium genus elucidates a diverse pangenome and 15 lateral gene transfer events.</title>
        <authorList>
            <person name="Petersen C."/>
            <person name="Sorensen T."/>
            <person name="Nielsen M.R."/>
            <person name="Sondergaard T.E."/>
            <person name="Sorensen J.L."/>
            <person name="Fitzpatrick D.A."/>
            <person name="Frisvad J.C."/>
            <person name="Nielsen K.L."/>
        </authorList>
    </citation>
    <scope>NUCLEOTIDE SEQUENCE</scope>
    <source>
        <strain evidence="3">IBT 17514</strain>
    </source>
</reference>
<dbReference type="PANTHER" id="PTHR37534:SF24">
    <property type="entry name" value="MISCELLANEOUS ZN(II)2CYS6 TRANSCRIPTION FACTOR (EUROFUNG)-RELATED"/>
    <property type="match status" value="1"/>
</dbReference>
<sequence length="464" mass="52301">MPDTAETSHLMPEQEPEPEVNPTESNVFKTTHLWPSDKVTQYTPRPITSAFTDNDESAVAGLLALGTSTDEIIETNLTLSDFAISPPTREPTAPLELPDVTGYSSLDQILNPSHAKHDLSSTETLELLRHYRYNIAPWTFGIQGLQLAMISQAVYDSVMTLSEISMNKLQSSTQDHRSDTQLDLGAIAFLRALDAAKNCVVDVPRAWTKNRLTTSELFDAMSPHTLTREFNSAVYWLLVRLDLAAALATDTNLQIPLPPSPPYMADAKFESDPFSLVFCYAHRPLWLCGRAIQFIHDESSPQVPPLHTWMQLVEELESWYQERPQAFQPMLELEAEYRGGLGQSFAVVLFANGAEVFSSQLYHTAMLILLHNRPRTARTSDFRSARMSPLWHAQRVCSIALNNDRRECWDPCLLASFLAAARRMTHEVQQQEILLGFHRIRGITGWDVGGLLHELQEEWGLLET</sequence>
<dbReference type="GO" id="GO:0000976">
    <property type="term" value="F:transcription cis-regulatory region binding"/>
    <property type="evidence" value="ECO:0007669"/>
    <property type="project" value="TreeGrafter"/>
</dbReference>
<dbReference type="Proteomes" id="UP001215712">
    <property type="component" value="Unassembled WGS sequence"/>
</dbReference>
<dbReference type="PANTHER" id="PTHR37534">
    <property type="entry name" value="TRANSCRIPTIONAL ACTIVATOR PROTEIN UGA3"/>
    <property type="match status" value="1"/>
</dbReference>
<name>A0AAD6HMN3_9EURO</name>
<evidence type="ECO:0000256" key="2">
    <source>
        <dbReference type="SAM" id="MobiDB-lite"/>
    </source>
</evidence>
<proteinExistence type="predicted"/>
<gene>
    <name evidence="3" type="ORF">N7493_005267</name>
</gene>
<reference evidence="3" key="2">
    <citation type="submission" date="2023-01" db="EMBL/GenBank/DDBJ databases">
        <authorList>
            <person name="Petersen C."/>
        </authorList>
    </citation>
    <scope>NUCLEOTIDE SEQUENCE</scope>
    <source>
        <strain evidence="3">IBT 17514</strain>
    </source>
</reference>
<keyword evidence="1" id="KW-0539">Nucleus</keyword>
<dbReference type="EMBL" id="JAQJAN010000006">
    <property type="protein sequence ID" value="KAJ5727447.1"/>
    <property type="molecule type" value="Genomic_DNA"/>
</dbReference>
<keyword evidence="4" id="KW-1185">Reference proteome</keyword>
<comment type="caution">
    <text evidence="3">The sequence shown here is derived from an EMBL/GenBank/DDBJ whole genome shotgun (WGS) entry which is preliminary data.</text>
</comment>
<dbReference type="GO" id="GO:0003700">
    <property type="term" value="F:DNA-binding transcription factor activity"/>
    <property type="evidence" value="ECO:0007669"/>
    <property type="project" value="TreeGrafter"/>
</dbReference>